<dbReference type="EC" id="5.1.3.24" evidence="1"/>
<evidence type="ECO:0000313" key="2">
    <source>
        <dbReference type="Proteomes" id="UP000419017"/>
    </source>
</evidence>
<accession>A0A6I8MCD0</accession>
<gene>
    <name evidence="1" type="ORF">OMES3154_00403</name>
</gene>
<dbReference type="Proteomes" id="UP000419017">
    <property type="component" value="Unassembled WGS sequence"/>
</dbReference>
<sequence length="316" mass="36484">MKNEGIIELVMAMFIEFKKILDNGVSGAITAVLGEYILVYGGSNFENKYDRKVHDEYYIYDMEFNLINHGIGKIKPDNGVLVKDAANKIYYMLSNKVYEIYLDGIDLVENEILSVDENTSISFGVKYENRLIFGNDKVYEYDFSEKSLVRLSDFISSPRSQAVYTLSNEHIYLLGGASNVAYLETYRYDIKNNVWEKLKDLDFSLLGAASIKLDENNLLIMGGFDKTEYDKAVINLKDKGYKPIYFDRTRDSFNWNDKIIKYNLLNQTYEVKEISSLSRICGGVLIKKDENTYYLVMGELKPGLRSSYVYKYEVVK</sequence>
<dbReference type="EMBL" id="CABWIB010000001">
    <property type="protein sequence ID" value="VWL85121.1"/>
    <property type="molecule type" value="Genomic_DNA"/>
</dbReference>
<reference evidence="1 2" key="1">
    <citation type="submission" date="2019-10" db="EMBL/GenBank/DDBJ databases">
        <authorList>
            <person name="Blom J."/>
        </authorList>
    </citation>
    <scope>NUCLEOTIDE SEQUENCE [LARGE SCALE GENOMIC DNA]</scope>
    <source>
        <strain evidence="1 2">ES3154-GLU</strain>
    </source>
</reference>
<dbReference type="InterPro" id="IPR015915">
    <property type="entry name" value="Kelch-typ_b-propeller"/>
</dbReference>
<dbReference type="Pfam" id="PF24996">
    <property type="entry name" value="NANM"/>
    <property type="match status" value="1"/>
</dbReference>
<protein>
    <submittedName>
        <fullName evidence="1">N-acetylneuraminate epimerase</fullName>
        <ecNumber evidence="1">5.1.3.24</ecNumber>
    </submittedName>
</protein>
<proteinExistence type="predicted"/>
<keyword evidence="1" id="KW-0413">Isomerase</keyword>
<keyword evidence="2" id="KW-1185">Reference proteome</keyword>
<dbReference type="RefSeq" id="WP_156683142.1">
    <property type="nucleotide sequence ID" value="NZ_CABWIB010000001.1"/>
</dbReference>
<organism evidence="1 2">
    <name type="scientific">Oceanivirga miroungae</name>
    <dbReference type="NCBI Taxonomy" id="1130046"/>
    <lineage>
        <taxon>Bacteria</taxon>
        <taxon>Fusobacteriati</taxon>
        <taxon>Fusobacteriota</taxon>
        <taxon>Fusobacteriia</taxon>
        <taxon>Fusobacteriales</taxon>
        <taxon>Leptotrichiaceae</taxon>
        <taxon>Oceanivirga</taxon>
    </lineage>
</organism>
<evidence type="ECO:0000313" key="1">
    <source>
        <dbReference type="EMBL" id="VWL85121.1"/>
    </source>
</evidence>
<dbReference type="InterPro" id="IPR056734">
    <property type="entry name" value="NANM"/>
</dbReference>
<dbReference type="SUPFAM" id="SSF117281">
    <property type="entry name" value="Kelch motif"/>
    <property type="match status" value="1"/>
</dbReference>
<dbReference type="GO" id="GO:0016853">
    <property type="term" value="F:isomerase activity"/>
    <property type="evidence" value="ECO:0007669"/>
    <property type="project" value="UniProtKB-KW"/>
</dbReference>
<name>A0A6I8MCD0_9FUSO</name>
<dbReference type="AlphaFoldDB" id="A0A6I8MCD0"/>
<dbReference type="Gene3D" id="2.120.10.80">
    <property type="entry name" value="Kelch-type beta propeller"/>
    <property type="match status" value="1"/>
</dbReference>